<feature type="non-terminal residue" evidence="1">
    <location>
        <position position="84"/>
    </location>
</feature>
<organism evidence="1 2">
    <name type="scientific">Dreissena polymorpha</name>
    <name type="common">Zebra mussel</name>
    <name type="synonym">Mytilus polymorpha</name>
    <dbReference type="NCBI Taxonomy" id="45954"/>
    <lineage>
        <taxon>Eukaryota</taxon>
        <taxon>Metazoa</taxon>
        <taxon>Spiralia</taxon>
        <taxon>Lophotrochozoa</taxon>
        <taxon>Mollusca</taxon>
        <taxon>Bivalvia</taxon>
        <taxon>Autobranchia</taxon>
        <taxon>Heteroconchia</taxon>
        <taxon>Euheterodonta</taxon>
        <taxon>Imparidentia</taxon>
        <taxon>Neoheterodontei</taxon>
        <taxon>Myida</taxon>
        <taxon>Dreissenoidea</taxon>
        <taxon>Dreissenidae</taxon>
        <taxon>Dreissena</taxon>
    </lineage>
</organism>
<accession>A0A9D4EST3</accession>
<reference evidence="1" key="1">
    <citation type="journal article" date="2019" name="bioRxiv">
        <title>The Genome of the Zebra Mussel, Dreissena polymorpha: A Resource for Invasive Species Research.</title>
        <authorList>
            <person name="McCartney M.A."/>
            <person name="Auch B."/>
            <person name="Kono T."/>
            <person name="Mallez S."/>
            <person name="Zhang Y."/>
            <person name="Obille A."/>
            <person name="Becker A."/>
            <person name="Abrahante J.E."/>
            <person name="Garbe J."/>
            <person name="Badalamenti J.P."/>
            <person name="Herman A."/>
            <person name="Mangelson H."/>
            <person name="Liachko I."/>
            <person name="Sullivan S."/>
            <person name="Sone E.D."/>
            <person name="Koren S."/>
            <person name="Silverstein K.A.T."/>
            <person name="Beckman K.B."/>
            <person name="Gohl D.M."/>
        </authorList>
    </citation>
    <scope>NUCLEOTIDE SEQUENCE</scope>
    <source>
        <strain evidence="1">Duluth1</strain>
        <tissue evidence="1">Whole animal</tissue>
    </source>
</reference>
<protein>
    <submittedName>
        <fullName evidence="1">Uncharacterized protein</fullName>
    </submittedName>
</protein>
<sequence length="84" mass="9457">MHTFLPPDAYQADIASTGSFKLGGRKEGAYMQEMHGVWFTHSHVVPCSWQGSAEFTDWRHNIYPGPQPCTLSVCLSVLISDDQW</sequence>
<evidence type="ECO:0000313" key="1">
    <source>
        <dbReference type="EMBL" id="KAH3784988.1"/>
    </source>
</evidence>
<reference evidence="1" key="2">
    <citation type="submission" date="2020-11" db="EMBL/GenBank/DDBJ databases">
        <authorList>
            <person name="McCartney M.A."/>
            <person name="Auch B."/>
            <person name="Kono T."/>
            <person name="Mallez S."/>
            <person name="Becker A."/>
            <person name="Gohl D.M."/>
            <person name="Silverstein K.A.T."/>
            <person name="Koren S."/>
            <person name="Bechman K.B."/>
            <person name="Herman A."/>
            <person name="Abrahante J.E."/>
            <person name="Garbe J."/>
        </authorList>
    </citation>
    <scope>NUCLEOTIDE SEQUENCE</scope>
    <source>
        <strain evidence="1">Duluth1</strain>
        <tissue evidence="1">Whole animal</tissue>
    </source>
</reference>
<comment type="caution">
    <text evidence="1">The sequence shown here is derived from an EMBL/GenBank/DDBJ whole genome shotgun (WGS) entry which is preliminary data.</text>
</comment>
<proteinExistence type="predicted"/>
<dbReference type="AlphaFoldDB" id="A0A9D4EST3"/>
<keyword evidence="2" id="KW-1185">Reference proteome</keyword>
<dbReference type="EMBL" id="JAIWYP010000008">
    <property type="protein sequence ID" value="KAH3784988.1"/>
    <property type="molecule type" value="Genomic_DNA"/>
</dbReference>
<gene>
    <name evidence="1" type="ORF">DPMN_163067</name>
</gene>
<dbReference type="Proteomes" id="UP000828390">
    <property type="component" value="Unassembled WGS sequence"/>
</dbReference>
<evidence type="ECO:0000313" key="2">
    <source>
        <dbReference type="Proteomes" id="UP000828390"/>
    </source>
</evidence>
<name>A0A9D4EST3_DREPO</name>